<name>A0A8I0FBU2_ACIBA</name>
<proteinExistence type="predicted"/>
<accession>A0A8I0FBU2</accession>
<dbReference type="InterPro" id="IPR009003">
    <property type="entry name" value="Peptidase_S1_PA"/>
</dbReference>
<dbReference type="SUPFAM" id="SSF50494">
    <property type="entry name" value="Trypsin-like serine proteases"/>
    <property type="match status" value="1"/>
</dbReference>
<gene>
    <name evidence="1" type="ORF">IAG11_19930</name>
</gene>
<organism evidence="1 2">
    <name type="scientific">Acinetobacter baumannii</name>
    <dbReference type="NCBI Taxonomy" id="470"/>
    <lineage>
        <taxon>Bacteria</taxon>
        <taxon>Pseudomonadati</taxon>
        <taxon>Pseudomonadota</taxon>
        <taxon>Gammaproteobacteria</taxon>
        <taxon>Moraxellales</taxon>
        <taxon>Moraxellaceae</taxon>
        <taxon>Acinetobacter</taxon>
        <taxon>Acinetobacter calcoaceticus/baumannii complex</taxon>
    </lineage>
</organism>
<dbReference type="Proteomes" id="UP000634608">
    <property type="component" value="Unassembled WGS sequence"/>
</dbReference>
<dbReference type="RefSeq" id="WP_188147513.1">
    <property type="nucleotide sequence ID" value="NZ_JACSVK010000204.1"/>
</dbReference>
<evidence type="ECO:0008006" key="3">
    <source>
        <dbReference type="Google" id="ProtNLM"/>
    </source>
</evidence>
<dbReference type="InterPro" id="IPR043504">
    <property type="entry name" value="Peptidase_S1_PA_chymotrypsin"/>
</dbReference>
<dbReference type="EMBL" id="JACSVK010000204">
    <property type="protein sequence ID" value="MBD0222119.1"/>
    <property type="molecule type" value="Genomic_DNA"/>
</dbReference>
<comment type="caution">
    <text evidence="1">The sequence shown here is derived from an EMBL/GenBank/DDBJ whole genome shotgun (WGS) entry which is preliminary data.</text>
</comment>
<dbReference type="Gene3D" id="2.40.10.10">
    <property type="entry name" value="Trypsin-like serine proteases"/>
    <property type="match status" value="1"/>
</dbReference>
<evidence type="ECO:0000313" key="2">
    <source>
        <dbReference type="Proteomes" id="UP000634608"/>
    </source>
</evidence>
<dbReference type="AlphaFoldDB" id="A0A8I0FBU2"/>
<sequence>MHPDPNIDLCAINFSSCIEQATEQGISIFYTPVGFELIPDESEWEFFDAIEEVTMIGCPNGLSDSVNNLPIIRQGVTATSPSFPYNGKQEFMVDMACFPGSSGSPIFLYNKNGYFDGKSKSYIMGAARLRLLGILYSGPLISNTGQITLNTSFKFDVASMMHLGNAIRSSELKKLELYASTYLNI</sequence>
<protein>
    <recommendedName>
        <fullName evidence="3">Serine protease</fullName>
    </recommendedName>
</protein>
<evidence type="ECO:0000313" key="1">
    <source>
        <dbReference type="EMBL" id="MBD0222119.1"/>
    </source>
</evidence>
<reference evidence="1" key="1">
    <citation type="submission" date="2020-08" db="EMBL/GenBank/DDBJ databases">
        <title>Diversity of carbapenem-resistant Acinetobacter baumannii and bacteriophage-mediated spread of the Oxa23 carbapenemase.</title>
        <authorList>
            <person name="Abouelfetouh A."/>
            <person name="Mattock J."/>
            <person name="Turner D."/>
            <person name="Li E."/>
            <person name="Evans B.A."/>
        </authorList>
    </citation>
    <scope>NUCLEOTIDE SEQUENCE</scope>
    <source>
        <strain evidence="1">A86</strain>
    </source>
</reference>